<comment type="caution">
    <text evidence="1">The sequence shown here is derived from an EMBL/GenBank/DDBJ whole genome shotgun (WGS) entry which is preliminary data.</text>
</comment>
<gene>
    <name evidence="1" type="ORF">FB567DRAFT_126761</name>
</gene>
<reference evidence="1" key="1">
    <citation type="journal article" date="2021" name="Nat. Commun.">
        <title>Genetic determinants of endophytism in the Arabidopsis root mycobiome.</title>
        <authorList>
            <person name="Mesny F."/>
            <person name="Miyauchi S."/>
            <person name="Thiergart T."/>
            <person name="Pickel B."/>
            <person name="Atanasova L."/>
            <person name="Karlsson M."/>
            <person name="Huettel B."/>
            <person name="Barry K.W."/>
            <person name="Haridas S."/>
            <person name="Chen C."/>
            <person name="Bauer D."/>
            <person name="Andreopoulos W."/>
            <person name="Pangilinan J."/>
            <person name="LaButti K."/>
            <person name="Riley R."/>
            <person name="Lipzen A."/>
            <person name="Clum A."/>
            <person name="Drula E."/>
            <person name="Henrissat B."/>
            <person name="Kohler A."/>
            <person name="Grigoriev I.V."/>
            <person name="Martin F.M."/>
            <person name="Hacquard S."/>
        </authorList>
    </citation>
    <scope>NUCLEOTIDE SEQUENCE</scope>
    <source>
        <strain evidence="1">MPI-SDFR-AT-0120</strain>
    </source>
</reference>
<name>A0A8K0VUZ9_9PLEO</name>
<dbReference type="Proteomes" id="UP000813461">
    <property type="component" value="Unassembled WGS sequence"/>
</dbReference>
<keyword evidence="2" id="KW-1185">Reference proteome</keyword>
<organism evidence="1 2">
    <name type="scientific">Paraphoma chrysanthemicola</name>
    <dbReference type="NCBI Taxonomy" id="798071"/>
    <lineage>
        <taxon>Eukaryota</taxon>
        <taxon>Fungi</taxon>
        <taxon>Dikarya</taxon>
        <taxon>Ascomycota</taxon>
        <taxon>Pezizomycotina</taxon>
        <taxon>Dothideomycetes</taxon>
        <taxon>Pleosporomycetidae</taxon>
        <taxon>Pleosporales</taxon>
        <taxon>Pleosporineae</taxon>
        <taxon>Phaeosphaeriaceae</taxon>
        <taxon>Paraphoma</taxon>
    </lineage>
</organism>
<dbReference type="EMBL" id="JAGMVJ010000016">
    <property type="protein sequence ID" value="KAH7079664.1"/>
    <property type="molecule type" value="Genomic_DNA"/>
</dbReference>
<sequence length="162" mass="18116">MVVNQQLSICIVRMGRCHVIGPSLKTELTVYTKGAWKFFTYDHRRSTPGLPVRSAILKSATGGLVVKWVTIGEYPLLYVFFVFMDYVWFACLSNCRLCGIFRDMVRSAVLRWGIRGIVLGIGRIGLRALAPELGYRVGHVESGGCKGESGDFESDYGGDYYE</sequence>
<dbReference type="OrthoDB" id="3868412at2759"/>
<dbReference type="AlphaFoldDB" id="A0A8K0VUZ9"/>
<accession>A0A8K0VUZ9</accession>
<protein>
    <submittedName>
        <fullName evidence="1">Uncharacterized protein</fullName>
    </submittedName>
</protein>
<evidence type="ECO:0000313" key="2">
    <source>
        <dbReference type="Proteomes" id="UP000813461"/>
    </source>
</evidence>
<evidence type="ECO:0000313" key="1">
    <source>
        <dbReference type="EMBL" id="KAH7079664.1"/>
    </source>
</evidence>
<proteinExistence type="predicted"/>